<dbReference type="Pfam" id="PF13683">
    <property type="entry name" value="rve_3"/>
    <property type="match status" value="1"/>
</dbReference>
<reference evidence="2" key="1">
    <citation type="submission" date="2021-02" db="EMBL/GenBank/DDBJ databases">
        <title>Strain Y2R2, a novel species of the genus Halomonas.</title>
        <authorList>
            <person name="Huang H."/>
        </authorList>
    </citation>
    <scope>NUCLEOTIDE SEQUENCE</scope>
    <source>
        <strain evidence="2">Y2R2</strain>
    </source>
</reference>
<feature type="domain" description="Integrase catalytic" evidence="1">
    <location>
        <begin position="1"/>
        <end position="139"/>
    </location>
</feature>
<sequence length="162" mass="18998">MPSWQRLLDHGSRACLRLSVLENKRSLTILRELIATFRRFGLPQRIRVDNEACFNSILIKAGLSLLGIHLQTIDRHCPWQNGRIERFFGTLKRHLDDIIPASHINLEIMMREFRGWYNHARPHQHLGGFTPAEVWEGRAKSTNAPQWISIWDGRINGWWFPP</sequence>
<organism evidence="2 3">
    <name type="scientific">Halomonas binhaiensis</name>
    <dbReference type="NCBI Taxonomy" id="2562282"/>
    <lineage>
        <taxon>Bacteria</taxon>
        <taxon>Pseudomonadati</taxon>
        <taxon>Pseudomonadota</taxon>
        <taxon>Gammaproteobacteria</taxon>
        <taxon>Oceanospirillales</taxon>
        <taxon>Halomonadaceae</taxon>
        <taxon>Halomonas</taxon>
    </lineage>
</organism>
<name>A0A5C1NLK7_9GAMM</name>
<accession>A0A5C1NLK7</accession>
<dbReference type="PANTHER" id="PTHR47515">
    <property type="entry name" value="LOW CALCIUM RESPONSE LOCUS PROTEIN T"/>
    <property type="match status" value="1"/>
</dbReference>
<dbReference type="PROSITE" id="PS50994">
    <property type="entry name" value="INTEGRASE"/>
    <property type="match status" value="1"/>
</dbReference>
<dbReference type="PANTHER" id="PTHR47515:SF2">
    <property type="entry name" value="INTEGRASE CORE DOMAIN PROTEIN"/>
    <property type="match status" value="1"/>
</dbReference>
<evidence type="ECO:0000313" key="3">
    <source>
        <dbReference type="Proteomes" id="UP000324285"/>
    </source>
</evidence>
<dbReference type="AlphaFoldDB" id="A0A5C1NLK7"/>
<dbReference type="InterPro" id="IPR001584">
    <property type="entry name" value="Integrase_cat-core"/>
</dbReference>
<dbReference type="Proteomes" id="UP000324285">
    <property type="component" value="Chromosome"/>
</dbReference>
<dbReference type="GO" id="GO:0015074">
    <property type="term" value="P:DNA integration"/>
    <property type="evidence" value="ECO:0007669"/>
    <property type="project" value="InterPro"/>
</dbReference>
<dbReference type="Gene3D" id="3.30.420.10">
    <property type="entry name" value="Ribonuclease H-like superfamily/Ribonuclease H"/>
    <property type="match status" value="1"/>
</dbReference>
<dbReference type="InterPro" id="IPR036397">
    <property type="entry name" value="RNaseH_sf"/>
</dbReference>
<evidence type="ECO:0000313" key="2">
    <source>
        <dbReference type="EMBL" id="QEM83268.1"/>
    </source>
</evidence>
<dbReference type="KEGG" id="hbh:E4T21_18210"/>
<dbReference type="GO" id="GO:0003676">
    <property type="term" value="F:nucleic acid binding"/>
    <property type="evidence" value="ECO:0007669"/>
    <property type="project" value="InterPro"/>
</dbReference>
<dbReference type="SUPFAM" id="SSF53098">
    <property type="entry name" value="Ribonuclease H-like"/>
    <property type="match status" value="1"/>
</dbReference>
<proteinExistence type="predicted"/>
<keyword evidence="3" id="KW-1185">Reference proteome</keyword>
<dbReference type="OrthoDB" id="9774685at2"/>
<dbReference type="InterPro" id="IPR012337">
    <property type="entry name" value="RNaseH-like_sf"/>
</dbReference>
<dbReference type="EMBL" id="CP038437">
    <property type="protein sequence ID" value="QEM83268.1"/>
    <property type="molecule type" value="Genomic_DNA"/>
</dbReference>
<dbReference type="RefSeq" id="WP_149286390.1">
    <property type="nucleotide sequence ID" value="NZ_CP038437.2"/>
</dbReference>
<gene>
    <name evidence="2" type="ORF">E4T21_18210</name>
</gene>
<evidence type="ECO:0000259" key="1">
    <source>
        <dbReference type="PROSITE" id="PS50994"/>
    </source>
</evidence>
<protein>
    <submittedName>
        <fullName evidence="2">Transposase family protein</fullName>
    </submittedName>
</protein>